<reference evidence="2 3" key="1">
    <citation type="submission" date="2016-11" db="EMBL/GenBank/DDBJ databases">
        <authorList>
            <person name="Jaros S."/>
            <person name="Januszkiewicz K."/>
            <person name="Wedrychowicz H."/>
        </authorList>
    </citation>
    <scope>NUCLEOTIDE SEQUENCE [LARGE SCALE GENOMIC DNA]</scope>
    <source>
        <strain evidence="2 3">DSM 21074</strain>
    </source>
</reference>
<dbReference type="InterPro" id="IPR022409">
    <property type="entry name" value="PKD/Chitinase_dom"/>
</dbReference>
<dbReference type="InterPro" id="IPR024079">
    <property type="entry name" value="MetalloPept_cat_dom_sf"/>
</dbReference>
<accession>A0A1M6GJZ3</accession>
<protein>
    <submittedName>
        <fullName evidence="2">Por secretion system C-terminal sorting domain-containing protein</fullName>
    </submittedName>
</protein>
<dbReference type="InterPro" id="IPR014756">
    <property type="entry name" value="Ig_E-set"/>
</dbReference>
<dbReference type="AlphaFoldDB" id="A0A1M6GJZ3"/>
<proteinExistence type="predicted"/>
<dbReference type="EMBL" id="FQYN01000004">
    <property type="protein sequence ID" value="SHJ10275.1"/>
    <property type="molecule type" value="Genomic_DNA"/>
</dbReference>
<dbReference type="InterPro" id="IPR026444">
    <property type="entry name" value="Secre_tail"/>
</dbReference>
<dbReference type="GO" id="GO:0008237">
    <property type="term" value="F:metallopeptidase activity"/>
    <property type="evidence" value="ECO:0007669"/>
    <property type="project" value="InterPro"/>
</dbReference>
<dbReference type="InterPro" id="IPR013783">
    <property type="entry name" value="Ig-like_fold"/>
</dbReference>
<dbReference type="Gene3D" id="2.60.40.10">
    <property type="entry name" value="Immunoglobulins"/>
    <property type="match status" value="2"/>
</dbReference>
<keyword evidence="3" id="KW-1185">Reference proteome</keyword>
<dbReference type="InterPro" id="IPR000601">
    <property type="entry name" value="PKD_dom"/>
</dbReference>
<dbReference type="Pfam" id="PF13583">
    <property type="entry name" value="Reprolysin_4"/>
    <property type="match status" value="1"/>
</dbReference>
<sequence>MDFLYLLRFLVGLLAPVSPGRLGRRAALLLLLASLVTGTQAQHPASFFQADAAARSAASPLARALFHSRALTLDVAGLRAALATAPRETQASAAPLVLALPLPDGRTGRFAIREAQVMAPALAAQFPAIKTYAGTGLDDASASVRLDLTPQGFHAQVLTADGKSFYIDPVTRTDAGQYLAFYTNDMDRAAAGPAMTCGFAPSAAELKASEARVAAYARSAAALASGPVLKTYRLAMAATGEYTTFHGGTVASALAAIVTSVNRVVGVYEKELAVRLVLVANTDLLIYTNAATDPYANTSGDLAANVATINSVIGSANYDIGHLYGTGGGGVAGLGVVCGASKARGLTGSSSPVGDAFDIDYVAHEIGHQFSGNHPFNGNGGSCSGGNRNASTAWEPGSGSTIMAYAGICGAANNLQPNSDATFHTGNYQEMRAFISGTTCGTSTATGNTAPVVAAPASGLTLPGGTPFKLTATATDAEGDALTYSWEEMDLGPQQSPTAPQVAGQNVPLFRSFNPTASGTRYFPRLNELVNNTTLIGERLPTVTRTLKFRCTARDAHSGPAGVIGGVDYSAFVNLNVSSAAGPFVVTAPNTAVTWTGGTSQTVTWDVAGTTAAPVSCALVNLRLSLDGGLTYPTLLAANEANDGSAVVVAPSFAGTQTQVRVMVEAADNYFFDISNANFTITPAPLTLSSLSPNSGVAGTVVTLTGTGFTGATGISFNGTAAATFSVTNATTATATVPAGATTGNVTLTTPVGTSNGVLFTVCAPQAIAQDATVALDGTGNVSITAATVNNGSTANCGFAAGGGLSVSPSAFTCANLGPNSVTLTVTDAQGNTSSATATVTVLGTIPTPGIAVTPATSVFTGGIPTNLYLGYGPRSATLTASELGSAVGVTYAWSPATNLSNANSANPVFTPTLPGTFTFTVTATSSSGCTATASVTLKVVDVRCGSKNDKVLVCHNGNQLCIAPNGVRDHLTDHPSDRLGACPGLSARVASSADATGSANELAVYPNPTGSQATVSFRAPLDGHAQVVVYNALGQRVAALYDGEVSGGQQYAFVLDGQPLTSGLYYCRLVVNGKAEMQRLIIAR</sequence>
<dbReference type="Pfam" id="PF18962">
    <property type="entry name" value="Por_Secre_tail"/>
    <property type="match status" value="1"/>
</dbReference>
<dbReference type="InterPro" id="IPR035986">
    <property type="entry name" value="PKD_dom_sf"/>
</dbReference>
<dbReference type="RefSeq" id="WP_084538961.1">
    <property type="nucleotide sequence ID" value="NZ_FQYN01000004.1"/>
</dbReference>
<evidence type="ECO:0000313" key="3">
    <source>
        <dbReference type="Proteomes" id="UP000184418"/>
    </source>
</evidence>
<dbReference type="SMART" id="SM00089">
    <property type="entry name" value="PKD"/>
    <property type="match status" value="2"/>
</dbReference>
<evidence type="ECO:0000313" key="2">
    <source>
        <dbReference type="EMBL" id="SHJ10275.1"/>
    </source>
</evidence>
<dbReference type="CDD" id="cd00146">
    <property type="entry name" value="PKD"/>
    <property type="match status" value="1"/>
</dbReference>
<name>A0A1M6GJZ3_9BACT</name>
<organism evidence="2 3">
    <name type="scientific">Hymenobacter daecheongensis DSM 21074</name>
    <dbReference type="NCBI Taxonomy" id="1121955"/>
    <lineage>
        <taxon>Bacteria</taxon>
        <taxon>Pseudomonadati</taxon>
        <taxon>Bacteroidota</taxon>
        <taxon>Cytophagia</taxon>
        <taxon>Cytophagales</taxon>
        <taxon>Hymenobacteraceae</taxon>
        <taxon>Hymenobacter</taxon>
    </lineage>
</organism>
<dbReference type="SUPFAM" id="SSF49299">
    <property type="entry name" value="PKD domain"/>
    <property type="match status" value="1"/>
</dbReference>
<dbReference type="NCBIfam" id="TIGR04183">
    <property type="entry name" value="Por_Secre_tail"/>
    <property type="match status" value="1"/>
</dbReference>
<dbReference type="OrthoDB" id="9792152at2"/>
<dbReference type="Gene3D" id="3.40.390.10">
    <property type="entry name" value="Collagenase (Catalytic Domain)"/>
    <property type="match status" value="1"/>
</dbReference>
<evidence type="ECO:0000259" key="1">
    <source>
        <dbReference type="PROSITE" id="PS50093"/>
    </source>
</evidence>
<dbReference type="PROSITE" id="PS50093">
    <property type="entry name" value="PKD"/>
    <property type="match status" value="1"/>
</dbReference>
<feature type="domain" description="PKD" evidence="1">
    <location>
        <begin position="874"/>
        <end position="940"/>
    </location>
</feature>
<gene>
    <name evidence="2" type="ORF">SAMN02745146_2291</name>
</gene>
<dbReference type="Proteomes" id="UP000184418">
    <property type="component" value="Unassembled WGS sequence"/>
</dbReference>
<dbReference type="SUPFAM" id="SSF81296">
    <property type="entry name" value="E set domains"/>
    <property type="match status" value="1"/>
</dbReference>
<dbReference type="SUPFAM" id="SSF55486">
    <property type="entry name" value="Metalloproteases ('zincins'), catalytic domain"/>
    <property type="match status" value="1"/>
</dbReference>
<dbReference type="STRING" id="1121955.SAMN02745146_2291"/>